<dbReference type="Pfam" id="PF10138">
    <property type="entry name" value="vWA-TerF-like"/>
    <property type="match status" value="1"/>
</dbReference>
<organism evidence="3 4">
    <name type="scientific">Streptomyces endophyticus</name>
    <dbReference type="NCBI Taxonomy" id="714166"/>
    <lineage>
        <taxon>Bacteria</taxon>
        <taxon>Bacillati</taxon>
        <taxon>Actinomycetota</taxon>
        <taxon>Actinomycetes</taxon>
        <taxon>Kitasatosporales</taxon>
        <taxon>Streptomycetaceae</taxon>
        <taxon>Streptomyces</taxon>
    </lineage>
</organism>
<evidence type="ECO:0000313" key="3">
    <source>
        <dbReference type="EMBL" id="MEB8344146.1"/>
    </source>
</evidence>
<reference evidence="3 4" key="1">
    <citation type="submission" date="2022-10" db="EMBL/GenBank/DDBJ databases">
        <authorList>
            <person name="Xie J."/>
            <person name="Shen N."/>
        </authorList>
    </citation>
    <scope>NUCLEOTIDE SEQUENCE [LARGE SCALE GENOMIC DNA]</scope>
    <source>
        <strain evidence="3 4">YIM65594</strain>
    </source>
</reference>
<dbReference type="Proteomes" id="UP001354931">
    <property type="component" value="Unassembled WGS sequence"/>
</dbReference>
<feature type="compositionally biased region" description="Acidic residues" evidence="1">
    <location>
        <begin position="89"/>
        <end position="99"/>
    </location>
</feature>
<dbReference type="InterPro" id="IPR019303">
    <property type="entry name" value="vWA_TerF_C"/>
</dbReference>
<feature type="compositionally biased region" description="Low complexity" evidence="1">
    <location>
        <begin position="174"/>
        <end position="184"/>
    </location>
</feature>
<protein>
    <submittedName>
        <fullName evidence="3">VWA domain-containing protein</fullName>
    </submittedName>
</protein>
<dbReference type="InterPro" id="IPR036465">
    <property type="entry name" value="vWFA_dom_sf"/>
</dbReference>
<name>A0ABU6FMQ7_9ACTN</name>
<comment type="caution">
    <text evidence="3">The sequence shown here is derived from an EMBL/GenBank/DDBJ whole genome shotgun (WGS) entry which is preliminary data.</text>
</comment>
<evidence type="ECO:0000259" key="2">
    <source>
        <dbReference type="Pfam" id="PF10138"/>
    </source>
</evidence>
<feature type="domain" description="vWA found in TerF C terminus" evidence="2">
    <location>
        <begin position="329"/>
        <end position="510"/>
    </location>
</feature>
<feature type="compositionally biased region" description="Low complexity" evidence="1">
    <location>
        <begin position="205"/>
        <end position="216"/>
    </location>
</feature>
<dbReference type="SUPFAM" id="SSF53300">
    <property type="entry name" value="vWA-like"/>
    <property type="match status" value="1"/>
</dbReference>
<dbReference type="RefSeq" id="WP_326023987.1">
    <property type="nucleotide sequence ID" value="NZ_JAOZYC010000207.1"/>
</dbReference>
<dbReference type="EMBL" id="JAOZYC010000207">
    <property type="protein sequence ID" value="MEB8344146.1"/>
    <property type="molecule type" value="Genomic_DNA"/>
</dbReference>
<keyword evidence="4" id="KW-1185">Reference proteome</keyword>
<gene>
    <name evidence="3" type="ORF">OKJ99_42390</name>
</gene>
<feature type="compositionally biased region" description="Basic and acidic residues" evidence="1">
    <location>
        <begin position="107"/>
        <end position="117"/>
    </location>
</feature>
<proteinExistence type="predicted"/>
<accession>A0ABU6FMQ7</accession>
<feature type="region of interest" description="Disordered" evidence="1">
    <location>
        <begin position="1"/>
        <end position="306"/>
    </location>
</feature>
<dbReference type="Gene3D" id="3.40.50.410">
    <property type="entry name" value="von Willebrand factor, type A domain"/>
    <property type="match status" value="1"/>
</dbReference>
<evidence type="ECO:0000313" key="4">
    <source>
        <dbReference type="Proteomes" id="UP001354931"/>
    </source>
</evidence>
<dbReference type="CDD" id="cd00198">
    <property type="entry name" value="vWFA"/>
    <property type="match status" value="1"/>
</dbReference>
<sequence length="514" mass="53977">MGILDLLRNTFGRSRKKDETAATSDPAPAAAAPDQAPTVPAPSKGEADELVSAAFDNISVPKPSSPVGGERLTPESPAEPKTEVAAEPAEPEIEAEVEAEAAAPAATEEKAEPKTEVAAEAPAPAEEKVEAEAPAEPKTEAEDKNKDNAEDETKAAAEDPAPAVAKANDDAEDAAAAPAVGNRPAGRDGWAQPPAQAEEDKGADPVAVEEPTPAQPEETEEVDPVAAKTPSQAEETEKVDPAPVKTPAQPDKTEDVDPAPVKTPAQADKTEKVDPVAANTTAQAEETEDAKPGKPAHTSAKVKTRAPGLAAAHSAAGTALKKKGLTGTRATVYLVLDRSGSMRSYYKNGSTTALAEQTVALAAHLDHRETPTVHTVIFSTDIDASGDLTLDAYEGKVDAWHAEAGRMGRTSYHRAIEEIVAHHEKSDDPKAPALVIFQTDGPPDVQRPANEALAQAAEHPLFFQFVTFGDPDSKNFDYLRKLKAENAAVFHAGETPLELTDAELYKGLLEAWRP</sequence>
<feature type="compositionally biased region" description="Low complexity" evidence="1">
    <location>
        <begin position="21"/>
        <end position="42"/>
    </location>
</feature>
<evidence type="ECO:0000256" key="1">
    <source>
        <dbReference type="SAM" id="MobiDB-lite"/>
    </source>
</evidence>
<feature type="compositionally biased region" description="Basic and acidic residues" evidence="1">
    <location>
        <begin position="125"/>
        <end position="157"/>
    </location>
</feature>